<keyword evidence="6 8" id="KW-1133">Transmembrane helix</keyword>
<feature type="transmembrane region" description="Helical" evidence="8">
    <location>
        <begin position="251"/>
        <end position="276"/>
    </location>
</feature>
<dbReference type="GO" id="GO:0009247">
    <property type="term" value="P:glycolipid biosynthetic process"/>
    <property type="evidence" value="ECO:0007669"/>
    <property type="project" value="TreeGrafter"/>
</dbReference>
<keyword evidence="5 8" id="KW-0812">Transmembrane</keyword>
<dbReference type="EMBL" id="FNAT01000008">
    <property type="protein sequence ID" value="SDF18991.1"/>
    <property type="molecule type" value="Genomic_DNA"/>
</dbReference>
<dbReference type="PANTHER" id="PTHR43398:SF1">
    <property type="entry name" value="DOLICHOL-PHOSPHATE MANNOSYLTRANSFERASE SUBUNIT 1"/>
    <property type="match status" value="1"/>
</dbReference>
<dbReference type="STRING" id="521013.SAMN04488567_3616"/>
<dbReference type="GO" id="GO:0016020">
    <property type="term" value="C:membrane"/>
    <property type="evidence" value="ECO:0007669"/>
    <property type="project" value="UniProtKB-SubCell"/>
</dbReference>
<dbReference type="InterPro" id="IPR029044">
    <property type="entry name" value="Nucleotide-diphossugar_trans"/>
</dbReference>
<dbReference type="Pfam" id="PF00535">
    <property type="entry name" value="Glycos_transf_2"/>
    <property type="match status" value="1"/>
</dbReference>
<dbReference type="Gene3D" id="3.90.550.10">
    <property type="entry name" value="Spore Coat Polysaccharide Biosynthesis Protein SpsA, Chain A"/>
    <property type="match status" value="1"/>
</dbReference>
<keyword evidence="4 11" id="KW-0808">Transferase</keyword>
<feature type="domain" description="GtrA/DPMS transmembrane" evidence="10">
    <location>
        <begin position="256"/>
        <end position="374"/>
    </location>
</feature>
<organism evidence="11 12">
    <name type="scientific">Limimaricola pyoseonensis</name>
    <dbReference type="NCBI Taxonomy" id="521013"/>
    <lineage>
        <taxon>Bacteria</taxon>
        <taxon>Pseudomonadati</taxon>
        <taxon>Pseudomonadota</taxon>
        <taxon>Alphaproteobacteria</taxon>
        <taxon>Rhodobacterales</taxon>
        <taxon>Paracoccaceae</taxon>
        <taxon>Limimaricola</taxon>
    </lineage>
</organism>
<dbReference type="GO" id="GO:0004582">
    <property type="term" value="F:dolichyl-phosphate beta-D-mannosyltransferase activity"/>
    <property type="evidence" value="ECO:0007669"/>
    <property type="project" value="InterPro"/>
</dbReference>
<dbReference type="AlphaFoldDB" id="A0A1G7J270"/>
<feature type="domain" description="Glycosyltransferase 2-like" evidence="9">
    <location>
        <begin position="15"/>
        <end position="181"/>
    </location>
</feature>
<feature type="transmembrane region" description="Helical" evidence="8">
    <location>
        <begin position="350"/>
        <end position="374"/>
    </location>
</feature>
<keyword evidence="3 11" id="KW-0328">Glycosyltransferase</keyword>
<evidence type="ECO:0000256" key="2">
    <source>
        <dbReference type="ARBA" id="ARBA00006739"/>
    </source>
</evidence>
<accession>A0A1G7J270</accession>
<keyword evidence="12" id="KW-1185">Reference proteome</keyword>
<evidence type="ECO:0000256" key="7">
    <source>
        <dbReference type="ARBA" id="ARBA00023136"/>
    </source>
</evidence>
<evidence type="ECO:0000256" key="6">
    <source>
        <dbReference type="ARBA" id="ARBA00022989"/>
    </source>
</evidence>
<feature type="transmembrane region" description="Helical" evidence="8">
    <location>
        <begin position="316"/>
        <end position="338"/>
    </location>
</feature>
<comment type="subcellular location">
    <subcellularLocation>
        <location evidence="1">Membrane</location>
        <topology evidence="1">Multi-pass membrane protein</topology>
    </subcellularLocation>
</comment>
<gene>
    <name evidence="11" type="ORF">SAMN04488567_3616</name>
</gene>
<dbReference type="Proteomes" id="UP000198922">
    <property type="component" value="Unassembled WGS sequence"/>
</dbReference>
<sequence>MRQERDERPEGIGLSVVVPTFNERDNVAEIVRRLDTALAGFGWEVIFVDDASPDGTAEAVRALARRDRRVRLICRHDRRGLSSAVVEGGLAAAGEIIAVIDGDLQHDESVLPGMVRRIEAGAADLVSASRFLDETGTAAEGLASARRLKISNGGIGLANRLLGLELTDPLTGFFVMRRSLLLSALPHLSQLGFKILLDLVTAAPEPPRLMEVPFRFRPRAHGDSKLDNRVLWDFALFLIEKRIGRYVPLPARFLSFAMINAVGILVHLAVLMPLLALGGTGFAAAQLGATLVAMFFNFSVNNALTYRDRQLTGGAFWRGFAAFALLCSVGVLANVSVASMMHAQFADLQLSLVSVAGALITVVWNFVATQAFIWGRDRRSLRTGLRLAQRRAARAGEATG</sequence>
<dbReference type="RefSeq" id="WP_090114305.1">
    <property type="nucleotide sequence ID" value="NZ_FNAT01000008.1"/>
</dbReference>
<dbReference type="InterPro" id="IPR007267">
    <property type="entry name" value="GtrA_DPMS_TM"/>
</dbReference>
<dbReference type="PANTHER" id="PTHR43398">
    <property type="entry name" value="DOLICHOL-PHOSPHATE MANNOSYLTRANSFERASE SUBUNIT 1"/>
    <property type="match status" value="1"/>
</dbReference>
<keyword evidence="7 8" id="KW-0472">Membrane</keyword>
<evidence type="ECO:0000259" key="10">
    <source>
        <dbReference type="Pfam" id="PF04138"/>
    </source>
</evidence>
<evidence type="ECO:0000256" key="8">
    <source>
        <dbReference type="SAM" id="Phobius"/>
    </source>
</evidence>
<evidence type="ECO:0000256" key="4">
    <source>
        <dbReference type="ARBA" id="ARBA00022679"/>
    </source>
</evidence>
<feature type="transmembrane region" description="Helical" evidence="8">
    <location>
        <begin position="282"/>
        <end position="304"/>
    </location>
</feature>
<dbReference type="CDD" id="cd06442">
    <property type="entry name" value="DPM1_like"/>
    <property type="match status" value="1"/>
</dbReference>
<evidence type="ECO:0000256" key="5">
    <source>
        <dbReference type="ARBA" id="ARBA00022692"/>
    </source>
</evidence>
<dbReference type="GO" id="GO:0000271">
    <property type="term" value="P:polysaccharide biosynthetic process"/>
    <property type="evidence" value="ECO:0007669"/>
    <property type="project" value="InterPro"/>
</dbReference>
<dbReference type="SUPFAM" id="SSF53448">
    <property type="entry name" value="Nucleotide-diphospho-sugar transferases"/>
    <property type="match status" value="1"/>
</dbReference>
<dbReference type="Pfam" id="PF04138">
    <property type="entry name" value="GtrA_DPMS_TM"/>
    <property type="match status" value="1"/>
</dbReference>
<dbReference type="InterPro" id="IPR039528">
    <property type="entry name" value="DPM1-like"/>
</dbReference>
<evidence type="ECO:0000256" key="1">
    <source>
        <dbReference type="ARBA" id="ARBA00004141"/>
    </source>
</evidence>
<name>A0A1G7J270_9RHOB</name>
<evidence type="ECO:0000313" key="12">
    <source>
        <dbReference type="Proteomes" id="UP000198922"/>
    </source>
</evidence>
<protein>
    <submittedName>
        <fullName evidence="11">Dolichol-phosphate mannosyltransferase</fullName>
    </submittedName>
</protein>
<evidence type="ECO:0000313" key="11">
    <source>
        <dbReference type="EMBL" id="SDF18991.1"/>
    </source>
</evidence>
<reference evidence="12" key="1">
    <citation type="submission" date="2016-10" db="EMBL/GenBank/DDBJ databases">
        <authorList>
            <person name="Varghese N."/>
            <person name="Submissions S."/>
        </authorList>
    </citation>
    <scope>NUCLEOTIDE SEQUENCE [LARGE SCALE GENOMIC DNA]</scope>
    <source>
        <strain evidence="12">DSM 21424</strain>
    </source>
</reference>
<evidence type="ECO:0000259" key="9">
    <source>
        <dbReference type="Pfam" id="PF00535"/>
    </source>
</evidence>
<proteinExistence type="inferred from homology"/>
<evidence type="ECO:0000256" key="3">
    <source>
        <dbReference type="ARBA" id="ARBA00022676"/>
    </source>
</evidence>
<comment type="similarity">
    <text evidence="2">Belongs to the glycosyltransferase 2 family.</text>
</comment>
<dbReference type="InterPro" id="IPR001173">
    <property type="entry name" value="Glyco_trans_2-like"/>
</dbReference>
<dbReference type="OrthoDB" id="9807795at2"/>